<keyword evidence="1" id="KW-1133">Transmembrane helix</keyword>
<reference evidence="2" key="1">
    <citation type="journal article" date="2014" name="Front. Microbiol.">
        <title>High frequency of phylogenetically diverse reductive dehalogenase-homologous genes in deep subseafloor sedimentary metagenomes.</title>
        <authorList>
            <person name="Kawai M."/>
            <person name="Futagami T."/>
            <person name="Toyoda A."/>
            <person name="Takaki Y."/>
            <person name="Nishi S."/>
            <person name="Hori S."/>
            <person name="Arai W."/>
            <person name="Tsubouchi T."/>
            <person name="Morono Y."/>
            <person name="Uchiyama I."/>
            <person name="Ito T."/>
            <person name="Fujiyama A."/>
            <person name="Inagaki F."/>
            <person name="Takami H."/>
        </authorList>
    </citation>
    <scope>NUCLEOTIDE SEQUENCE</scope>
    <source>
        <strain evidence="2">Expedition CK06-06</strain>
    </source>
</reference>
<name>X1KWR5_9ZZZZ</name>
<evidence type="ECO:0000313" key="2">
    <source>
        <dbReference type="EMBL" id="GAH94599.1"/>
    </source>
</evidence>
<feature type="non-terminal residue" evidence="2">
    <location>
        <position position="44"/>
    </location>
</feature>
<dbReference type="AlphaFoldDB" id="X1KWR5"/>
<feature type="transmembrane region" description="Helical" evidence="1">
    <location>
        <begin position="6"/>
        <end position="27"/>
    </location>
</feature>
<comment type="caution">
    <text evidence="2">The sequence shown here is derived from an EMBL/GenBank/DDBJ whole genome shotgun (WGS) entry which is preliminary data.</text>
</comment>
<organism evidence="2">
    <name type="scientific">marine sediment metagenome</name>
    <dbReference type="NCBI Taxonomy" id="412755"/>
    <lineage>
        <taxon>unclassified sequences</taxon>
        <taxon>metagenomes</taxon>
        <taxon>ecological metagenomes</taxon>
    </lineage>
</organism>
<gene>
    <name evidence="2" type="ORF">S06H3_03875</name>
</gene>
<protein>
    <submittedName>
        <fullName evidence="2">Uncharacterized protein</fullName>
    </submittedName>
</protein>
<sequence>MAQRGILEIIILIFVSVIAGVVSNYFLALPVSDTIIIFALTFLV</sequence>
<proteinExistence type="predicted"/>
<evidence type="ECO:0000256" key="1">
    <source>
        <dbReference type="SAM" id="Phobius"/>
    </source>
</evidence>
<accession>X1KWR5</accession>
<keyword evidence="1" id="KW-0472">Membrane</keyword>
<keyword evidence="1" id="KW-0812">Transmembrane</keyword>
<dbReference type="EMBL" id="BARV01001309">
    <property type="protein sequence ID" value="GAH94599.1"/>
    <property type="molecule type" value="Genomic_DNA"/>
</dbReference>